<gene>
    <name evidence="1" type="ORF">AU192_12645</name>
</gene>
<dbReference type="GO" id="GO:0016740">
    <property type="term" value="F:transferase activity"/>
    <property type="evidence" value="ECO:0007669"/>
    <property type="project" value="UniProtKB-KW"/>
</dbReference>
<comment type="caution">
    <text evidence="1">The sequence shown here is derived from an EMBL/GenBank/DDBJ whole genome shotgun (WGS) entry which is preliminary data.</text>
</comment>
<dbReference type="AlphaFoldDB" id="A0A101AEK8"/>
<reference evidence="1 2" key="1">
    <citation type="submission" date="2016-01" db="EMBL/GenBank/DDBJ databases">
        <authorList>
            <consortium name="TB Trials Study Group"/>
            <person name="Sutton G."/>
            <person name="Brinkac L."/>
            <person name="Sanka R."/>
            <person name="Adams M."/>
            <person name="Lau E.L."/>
            <person name="Macaden R."/>
            <person name="Grewal H.M.S."/>
        </authorList>
    </citation>
    <scope>NUCLEOTIDE SEQUENCE [LARGE SCALE GENOMIC DNA]</scope>
    <source>
        <strain evidence="1 2">IS-1744</strain>
    </source>
</reference>
<dbReference type="Proteomes" id="UP000053707">
    <property type="component" value="Unassembled WGS sequence"/>
</dbReference>
<accession>A0A101AEK8</accession>
<name>A0A101AEK8_9MYCO</name>
<dbReference type="PANTHER" id="PTHR36451:SF1">
    <property type="entry name" value="OMEGA-HYDROXY-BETA-DIHYDROMENAQUINONE-9 SULFOTRANSFERASE STF3"/>
    <property type="match status" value="1"/>
</dbReference>
<dbReference type="Gene3D" id="3.40.50.300">
    <property type="entry name" value="P-loop containing nucleotide triphosphate hydrolases"/>
    <property type="match status" value="1"/>
</dbReference>
<dbReference type="Pfam" id="PF13469">
    <property type="entry name" value="Sulfotransfer_3"/>
    <property type="match status" value="1"/>
</dbReference>
<evidence type="ECO:0000313" key="2">
    <source>
        <dbReference type="Proteomes" id="UP000053707"/>
    </source>
</evidence>
<keyword evidence="2" id="KW-1185">Reference proteome</keyword>
<dbReference type="InterPro" id="IPR027417">
    <property type="entry name" value="P-loop_NTPase"/>
</dbReference>
<evidence type="ECO:0000313" key="1">
    <source>
        <dbReference type="EMBL" id="KUI21264.1"/>
    </source>
</evidence>
<dbReference type="PANTHER" id="PTHR36451">
    <property type="entry name" value="PAPS-DEPENDENT SULFOTRANSFERASE STF3"/>
    <property type="match status" value="1"/>
</dbReference>
<keyword evidence="1" id="KW-0808">Transferase</keyword>
<proteinExistence type="predicted"/>
<dbReference type="EMBL" id="LQIR01000001">
    <property type="protein sequence ID" value="KUI21264.1"/>
    <property type="molecule type" value="Genomic_DNA"/>
</dbReference>
<organism evidence="1 2">
    <name type="scientific">Mycobacterium lehmannii</name>
    <dbReference type="NCBI Taxonomy" id="2048550"/>
    <lineage>
        <taxon>Bacteria</taxon>
        <taxon>Bacillati</taxon>
        <taxon>Actinomycetota</taxon>
        <taxon>Actinomycetes</taxon>
        <taxon>Mycobacteriales</taxon>
        <taxon>Mycobacteriaceae</taxon>
        <taxon>Mycobacterium</taxon>
    </lineage>
</organism>
<dbReference type="InterPro" id="IPR052736">
    <property type="entry name" value="Stf3_sulfotransferase"/>
</dbReference>
<protein>
    <submittedName>
        <fullName evidence="1">Sulfotransferase</fullName>
    </submittedName>
</protein>
<sequence length="382" mass="43359">MTHMRYPDPQQLLDEAVAECGRADFGPGDFREGLAILLESLERDGDLDPGTDAAVIGDLRRRLINRLEVEAYYRAHPEVEDVVIEGPIDINGLPRTGTTALADMLSLDPQFRCLRGWEQYQPVPPPVAGGEADDPRRQAFIRMHEDRPAAQAAMHIFEVDATMEDTEILGMAFHGQQMTLPVAGYRSWWRRADLSETYAYHRRVVKLLGSTCPPQLWLFKAPHHKFHLEALAEAYPNMRFVMTHRDPAKVVPSYTSLVSTIFPPAAGERDLCALGREVCDHLREGMERAIVERARIGEDRFLDVHHRELVSDPRGTVRRVYDWLGLELKPDVAQAIFVWQDANAVGAKGTHRYTAEQFGLSADEIRSDYDFYIRHFEVTVEG</sequence>
<dbReference type="SUPFAM" id="SSF52540">
    <property type="entry name" value="P-loop containing nucleoside triphosphate hydrolases"/>
    <property type="match status" value="1"/>
</dbReference>